<feature type="compositionally biased region" description="Polar residues" evidence="1">
    <location>
        <begin position="97"/>
        <end position="115"/>
    </location>
</feature>
<gene>
    <name evidence="2" type="ORF">J1N35_037373</name>
</gene>
<evidence type="ECO:0000313" key="2">
    <source>
        <dbReference type="EMBL" id="KAH1046589.1"/>
    </source>
</evidence>
<dbReference type="Proteomes" id="UP000828251">
    <property type="component" value="Unassembled WGS sequence"/>
</dbReference>
<feature type="compositionally biased region" description="Polar residues" evidence="1">
    <location>
        <begin position="57"/>
        <end position="69"/>
    </location>
</feature>
<name>A0A9D3ULV9_9ROSI</name>
<feature type="region of interest" description="Disordered" evidence="1">
    <location>
        <begin position="37"/>
        <end position="115"/>
    </location>
</feature>
<accession>A0A9D3ULV9</accession>
<comment type="caution">
    <text evidence="2">The sequence shown here is derived from an EMBL/GenBank/DDBJ whole genome shotgun (WGS) entry which is preliminary data.</text>
</comment>
<sequence length="115" mass="12538">MDISLILKGAYGKEKTNAAPPSKIITRKTNKRIKLDESTQEYENSECPPLVKHKSNTEPVTATTHSSLVPSLPDIPLTPEEFAPQIGSPIHIFDPSLSGNPTKTIPLTQSIVPRP</sequence>
<reference evidence="2 3" key="1">
    <citation type="journal article" date="2021" name="Plant Biotechnol. J.">
        <title>Multi-omics assisted identification of the key and species-specific regulatory components of drought-tolerant mechanisms in Gossypium stocksii.</title>
        <authorList>
            <person name="Yu D."/>
            <person name="Ke L."/>
            <person name="Zhang D."/>
            <person name="Wu Y."/>
            <person name="Sun Y."/>
            <person name="Mei J."/>
            <person name="Sun J."/>
            <person name="Sun Y."/>
        </authorList>
    </citation>
    <scope>NUCLEOTIDE SEQUENCE [LARGE SCALE GENOMIC DNA]</scope>
    <source>
        <strain evidence="3">cv. E1</strain>
        <tissue evidence="2">Leaf</tissue>
    </source>
</reference>
<dbReference type="EMBL" id="JAIQCV010000011">
    <property type="protein sequence ID" value="KAH1046589.1"/>
    <property type="molecule type" value="Genomic_DNA"/>
</dbReference>
<evidence type="ECO:0000256" key="1">
    <source>
        <dbReference type="SAM" id="MobiDB-lite"/>
    </source>
</evidence>
<keyword evidence="3" id="KW-1185">Reference proteome</keyword>
<evidence type="ECO:0000313" key="3">
    <source>
        <dbReference type="Proteomes" id="UP000828251"/>
    </source>
</evidence>
<protein>
    <submittedName>
        <fullName evidence="2">Uncharacterized protein</fullName>
    </submittedName>
</protein>
<organism evidence="2 3">
    <name type="scientific">Gossypium stocksii</name>
    <dbReference type="NCBI Taxonomy" id="47602"/>
    <lineage>
        <taxon>Eukaryota</taxon>
        <taxon>Viridiplantae</taxon>
        <taxon>Streptophyta</taxon>
        <taxon>Embryophyta</taxon>
        <taxon>Tracheophyta</taxon>
        <taxon>Spermatophyta</taxon>
        <taxon>Magnoliopsida</taxon>
        <taxon>eudicotyledons</taxon>
        <taxon>Gunneridae</taxon>
        <taxon>Pentapetalae</taxon>
        <taxon>rosids</taxon>
        <taxon>malvids</taxon>
        <taxon>Malvales</taxon>
        <taxon>Malvaceae</taxon>
        <taxon>Malvoideae</taxon>
        <taxon>Gossypium</taxon>
    </lineage>
</organism>
<dbReference type="AlphaFoldDB" id="A0A9D3ULV9"/>
<proteinExistence type="predicted"/>